<reference evidence="2 3" key="1">
    <citation type="submission" date="2018-11" db="EMBL/GenBank/DDBJ databases">
        <authorList>
            <consortium name="Pathogen Informatics"/>
        </authorList>
    </citation>
    <scope>NUCLEOTIDE SEQUENCE [LARGE SCALE GENOMIC DNA]</scope>
</reference>
<name>A0A3P7LLK6_STRVU</name>
<feature type="region of interest" description="Disordered" evidence="1">
    <location>
        <begin position="150"/>
        <end position="179"/>
    </location>
</feature>
<organism evidence="2 3">
    <name type="scientific">Strongylus vulgaris</name>
    <name type="common">Blood worm</name>
    <dbReference type="NCBI Taxonomy" id="40348"/>
    <lineage>
        <taxon>Eukaryota</taxon>
        <taxon>Metazoa</taxon>
        <taxon>Ecdysozoa</taxon>
        <taxon>Nematoda</taxon>
        <taxon>Chromadorea</taxon>
        <taxon>Rhabditida</taxon>
        <taxon>Rhabditina</taxon>
        <taxon>Rhabditomorpha</taxon>
        <taxon>Strongyloidea</taxon>
        <taxon>Strongylidae</taxon>
        <taxon>Strongylus</taxon>
    </lineage>
</organism>
<protein>
    <submittedName>
        <fullName evidence="2">Uncharacterized protein</fullName>
    </submittedName>
</protein>
<dbReference type="EMBL" id="UYYB01107093">
    <property type="protein sequence ID" value="VDM80012.1"/>
    <property type="molecule type" value="Genomic_DNA"/>
</dbReference>
<evidence type="ECO:0000313" key="2">
    <source>
        <dbReference type="EMBL" id="VDM80012.1"/>
    </source>
</evidence>
<accession>A0A3P7LLK6</accession>
<gene>
    <name evidence="2" type="ORF">SVUK_LOCUS15010</name>
</gene>
<proteinExistence type="predicted"/>
<sequence length="179" mass="20969">MAYVCVHHYLPKDRQKKRKKLLRQTYEDPFSSKTLCMSSFRNEPIADLGWLLKKSESDVTKERKQVQSTLESKAPKKHEAGKKVLLICFSRSPMAYVCVHHYLPKDRQKKRKKLLRQTYEDPFSSKTLCMSSFRNEPIADLGWLLKKSESDVTKERKEVQSIHESKTPKKQTGKKVLLI</sequence>
<dbReference type="Proteomes" id="UP000270094">
    <property type="component" value="Unassembled WGS sequence"/>
</dbReference>
<evidence type="ECO:0000256" key="1">
    <source>
        <dbReference type="SAM" id="MobiDB-lite"/>
    </source>
</evidence>
<dbReference type="OrthoDB" id="5869343at2759"/>
<keyword evidence="3" id="KW-1185">Reference proteome</keyword>
<evidence type="ECO:0000313" key="3">
    <source>
        <dbReference type="Proteomes" id="UP000270094"/>
    </source>
</evidence>
<dbReference type="AlphaFoldDB" id="A0A3P7LLK6"/>
<feature type="compositionally biased region" description="Basic and acidic residues" evidence="1">
    <location>
        <begin position="150"/>
        <end position="167"/>
    </location>
</feature>